<dbReference type="RefSeq" id="XP_037164648.1">
    <property type="nucleotide sequence ID" value="XM_037308382.1"/>
</dbReference>
<reference evidence="1 2" key="1">
    <citation type="journal article" date="2020" name="Genomics">
        <title>Complete, high-quality genomes from long-read metagenomic sequencing of two wolf lichen thalli reveals enigmatic genome architecture.</title>
        <authorList>
            <person name="McKenzie S.K."/>
            <person name="Walston R.F."/>
            <person name="Allen J.L."/>
        </authorList>
    </citation>
    <scope>NUCLEOTIDE SEQUENCE [LARGE SCALE GENOMIC DNA]</scope>
    <source>
        <strain evidence="1">WasteWater2</strain>
    </source>
</reference>
<gene>
    <name evidence="1" type="ORF">HO173_006471</name>
</gene>
<comment type="caution">
    <text evidence="1">The sequence shown here is derived from an EMBL/GenBank/DDBJ whole genome shotgun (WGS) entry which is preliminary data.</text>
</comment>
<proteinExistence type="predicted"/>
<keyword evidence="2" id="KW-1185">Reference proteome</keyword>
<dbReference type="AlphaFoldDB" id="A0A8H6L4H5"/>
<dbReference type="EMBL" id="JACCJC010000025">
    <property type="protein sequence ID" value="KAF6235277.1"/>
    <property type="molecule type" value="Genomic_DNA"/>
</dbReference>
<accession>A0A8H6L4H5</accession>
<organism evidence="1 2">
    <name type="scientific">Letharia columbiana</name>
    <dbReference type="NCBI Taxonomy" id="112416"/>
    <lineage>
        <taxon>Eukaryota</taxon>
        <taxon>Fungi</taxon>
        <taxon>Dikarya</taxon>
        <taxon>Ascomycota</taxon>
        <taxon>Pezizomycotina</taxon>
        <taxon>Lecanoromycetes</taxon>
        <taxon>OSLEUM clade</taxon>
        <taxon>Lecanoromycetidae</taxon>
        <taxon>Lecanorales</taxon>
        <taxon>Lecanorineae</taxon>
        <taxon>Parmeliaceae</taxon>
        <taxon>Letharia</taxon>
    </lineage>
</organism>
<sequence length="113" mass="12399">MEKISFTTVTKPYAGWKFYDETSSEGSHDYGKKGPSGPEDVLQTELTATMSQVDALDQTDPAGREQLTPEHASIKERLSSVKLDDPNSLEKIEACHSILKIIMQRAAASRVSA</sequence>
<protein>
    <submittedName>
        <fullName evidence="1">Uncharacterized protein</fullName>
    </submittedName>
</protein>
<evidence type="ECO:0000313" key="2">
    <source>
        <dbReference type="Proteomes" id="UP000578531"/>
    </source>
</evidence>
<name>A0A8H6L4H5_9LECA</name>
<evidence type="ECO:0000313" key="1">
    <source>
        <dbReference type="EMBL" id="KAF6235277.1"/>
    </source>
</evidence>
<dbReference type="GeneID" id="59288132"/>
<dbReference type="Proteomes" id="UP000578531">
    <property type="component" value="Unassembled WGS sequence"/>
</dbReference>